<evidence type="ECO:0000313" key="2">
    <source>
        <dbReference type="Proteomes" id="UP001295794"/>
    </source>
</evidence>
<evidence type="ECO:0000313" key="1">
    <source>
        <dbReference type="EMBL" id="CAK5275912.1"/>
    </source>
</evidence>
<protein>
    <recommendedName>
        <fullName evidence="3">Protein kinase domain-containing protein</fullName>
    </recommendedName>
</protein>
<proteinExistence type="predicted"/>
<evidence type="ECO:0008006" key="3">
    <source>
        <dbReference type="Google" id="ProtNLM"/>
    </source>
</evidence>
<reference evidence="1" key="1">
    <citation type="submission" date="2023-11" db="EMBL/GenBank/DDBJ databases">
        <authorList>
            <person name="De Vega J J."/>
            <person name="De Vega J J."/>
        </authorList>
    </citation>
    <scope>NUCLEOTIDE SEQUENCE</scope>
</reference>
<dbReference type="EMBL" id="CAVNYO010000405">
    <property type="protein sequence ID" value="CAK5275912.1"/>
    <property type="molecule type" value="Genomic_DNA"/>
</dbReference>
<dbReference type="AlphaFoldDB" id="A0AAD2HLC0"/>
<accession>A0AAD2HLC0</accession>
<organism evidence="1 2">
    <name type="scientific">Mycena citricolor</name>
    <dbReference type="NCBI Taxonomy" id="2018698"/>
    <lineage>
        <taxon>Eukaryota</taxon>
        <taxon>Fungi</taxon>
        <taxon>Dikarya</taxon>
        <taxon>Basidiomycota</taxon>
        <taxon>Agaricomycotina</taxon>
        <taxon>Agaricomycetes</taxon>
        <taxon>Agaricomycetidae</taxon>
        <taxon>Agaricales</taxon>
        <taxon>Marasmiineae</taxon>
        <taxon>Mycenaceae</taxon>
        <taxon>Mycena</taxon>
    </lineage>
</organism>
<sequence length="373" mass="41938">MSRPIRRPGNLVSASVSSAVLRTKRTPEGCLWGHSLDDFFIAKSDQSEGYSWSDVWNTSLFEELSVSERSDDAHCMKICAPWPMADAERSRILNEEGSYFDTARFPKLEERISHSHLPNLLHVHDPDARVGQNQGVLVYKRLLPEVGKEQNPGHLYLTRSSRVGCGHHSNVYHAVFQFDSTAARVVAKVSVARTEARGFLDHEACLYASPASFPEFLSDAYSGYALVPGIKYPVPVGAVVPKFYGFYVPETGYSVDDATQPSPIMLLEDCGTPIEPQSLSHDEKAECFSLFLRLHMSGILQRSPFRKNILVQPGPLTLPPAERSLTTPSFRVIDFGRALDRSQARHQRDWLDERDQEVRDVQKVLKIERHSMA</sequence>
<dbReference type="Proteomes" id="UP001295794">
    <property type="component" value="Unassembled WGS sequence"/>
</dbReference>
<keyword evidence="2" id="KW-1185">Reference proteome</keyword>
<comment type="caution">
    <text evidence="1">The sequence shown here is derived from an EMBL/GenBank/DDBJ whole genome shotgun (WGS) entry which is preliminary data.</text>
</comment>
<gene>
    <name evidence="1" type="ORF">MYCIT1_LOCUS24014</name>
</gene>
<name>A0AAD2HLC0_9AGAR</name>